<accession>A0A8S3XQL8</accession>
<dbReference type="EMBL" id="CAJQZP010001291">
    <property type="protein sequence ID" value="CAG5036613.1"/>
    <property type="molecule type" value="Genomic_DNA"/>
</dbReference>
<comment type="caution">
    <text evidence="2">The sequence shown here is derived from an EMBL/GenBank/DDBJ whole genome shotgun (WGS) entry which is preliminary data.</text>
</comment>
<evidence type="ECO:0000313" key="2">
    <source>
        <dbReference type="EMBL" id="CAG5036613.1"/>
    </source>
</evidence>
<dbReference type="AlphaFoldDB" id="A0A8S3XQL8"/>
<evidence type="ECO:0000259" key="1">
    <source>
        <dbReference type="Pfam" id="PF16064"/>
    </source>
</evidence>
<dbReference type="InterPro" id="IPR032071">
    <property type="entry name" value="DUF4806"/>
</dbReference>
<organism evidence="2 3">
    <name type="scientific">Parnassius apollo</name>
    <name type="common">Apollo butterfly</name>
    <name type="synonym">Papilio apollo</name>
    <dbReference type="NCBI Taxonomy" id="110799"/>
    <lineage>
        <taxon>Eukaryota</taxon>
        <taxon>Metazoa</taxon>
        <taxon>Ecdysozoa</taxon>
        <taxon>Arthropoda</taxon>
        <taxon>Hexapoda</taxon>
        <taxon>Insecta</taxon>
        <taxon>Pterygota</taxon>
        <taxon>Neoptera</taxon>
        <taxon>Endopterygota</taxon>
        <taxon>Lepidoptera</taxon>
        <taxon>Glossata</taxon>
        <taxon>Ditrysia</taxon>
        <taxon>Papilionoidea</taxon>
        <taxon>Papilionidae</taxon>
        <taxon>Parnassiinae</taxon>
        <taxon>Parnassini</taxon>
        <taxon>Parnassius</taxon>
        <taxon>Parnassius</taxon>
    </lineage>
</organism>
<sequence>MVGDSDAGAGPVSSCVKRKRTSRVTSGQLEILLSKLEASPHLYTRKFSGLHGKEFFEKGWREVADELNQLPNGSVKTPEQWITVWRDFKYRACTKAAKLKRERIRTGNQGITTAPLTEVEKKIVSLIGVEYTFGTDCPDSMPEEETLQHEVEAGVEMVEVVCLSQGNECQLLEIERNKASPAPQIIASGSRATPVASPAPNQQQVQEVTLQSAAPQITERGSSAAALITTPPTVRQERPRRIRNLNPRRSTAEQANIAREDFLAVAKSNADSMRVSLSPLPMVQSPPCTSFGIRQPPTALAKKCIAPIDWISGALSPTAQYNHSHSVLHSRRVKTDINASAARAVSSDHLTLIPENKTRTSMPFKVVQTLEGKKYKLFTIPSGWESNNILRYPNKCISKYLKDENSTPTLDWDVIKCKVKRTDVLSYENGEKLVSEMLKHSDTEDDVDNYTQRRRSHNKSLNLNPIAQDMMGNVVLTNRNTDIASSSADLPIELNYNLVYTEDIQANSTNTSQVFSNDTTPLVQDSVSFDISKMFENQKQILDNQATILSQIYQNRQQQLDNNSAIIAQIQSLKNVQNSFIQKVSALSVQMEDAVFQITSSYNQDVQTLNSSKGHVENIPIYEKPVDSAQELDELENQLSDPNNRDCLKNRYSILCSGGKAIDCAYMLVDVMFTRKFICECSWSGGSRGEDLKIPLKGYKHVLSFFWNMVHYWDQEYSLKR</sequence>
<dbReference type="Proteomes" id="UP000691718">
    <property type="component" value="Unassembled WGS sequence"/>
</dbReference>
<keyword evidence="3" id="KW-1185">Reference proteome</keyword>
<evidence type="ECO:0000313" key="3">
    <source>
        <dbReference type="Proteomes" id="UP000691718"/>
    </source>
</evidence>
<feature type="domain" description="DUF4806" evidence="1">
    <location>
        <begin position="623"/>
        <end position="706"/>
    </location>
</feature>
<gene>
    <name evidence="2" type="ORF">PAPOLLO_LOCUS20870</name>
</gene>
<name>A0A8S3XQL8_PARAO</name>
<proteinExistence type="predicted"/>
<reference evidence="2" key="1">
    <citation type="submission" date="2021-04" db="EMBL/GenBank/DDBJ databases">
        <authorList>
            <person name="Tunstrom K."/>
        </authorList>
    </citation>
    <scope>NUCLEOTIDE SEQUENCE</scope>
</reference>
<protein>
    <submittedName>
        <fullName evidence="2">(apollo) hypothetical protein</fullName>
    </submittedName>
</protein>
<dbReference type="Pfam" id="PF16064">
    <property type="entry name" value="DUF4806"/>
    <property type="match status" value="1"/>
</dbReference>
<dbReference type="OrthoDB" id="7736237at2759"/>